<sequence>MKAKDLIEQAKMAFSKDFLAAIGNADEEGMAECLATFSESLQAALMEEAETGRNDAAVLASRGVRMLTSQETKYYQALASAMNANDPKMALTKIEVTMPETVIDAVMEDIASEFPLLDAIDFRNTTAITKWLYNAQGTQQATWDALGGNITKELSGAFQSLDMTQCKLTAYMSVGKDFLALGPAWLDRYVRAILAEANGLALESAVVDGDGAKKPIGMTRDLTNGSASGGVTTYQRKSATKVTTLDPASYGAILAKLTKSPSGRNRVVKEVILVVNPDDYLTKIMPATTILTPQGTYVSDVLPFPTKVIQSTGIPAGHAVVGIGSRYFAGMGTSKDGMIEYSDHAQFLEDARVYTTHLYGNGTPLDNNAFEYLDISSLQVPAANVKVQGTVTTKAEA</sequence>
<evidence type="ECO:0000313" key="3">
    <source>
        <dbReference type="EMBL" id="MCC2231123.1"/>
    </source>
</evidence>
<evidence type="ECO:0000259" key="2">
    <source>
        <dbReference type="Pfam" id="PF05065"/>
    </source>
</evidence>
<evidence type="ECO:0000256" key="1">
    <source>
        <dbReference type="ARBA" id="ARBA00004328"/>
    </source>
</evidence>
<comment type="subcellular location">
    <subcellularLocation>
        <location evidence="1">Virion</location>
    </subcellularLocation>
</comment>
<gene>
    <name evidence="3" type="ORF">LKD81_08945</name>
</gene>
<keyword evidence="4" id="KW-1185">Reference proteome</keyword>
<dbReference type="InterPro" id="IPR024455">
    <property type="entry name" value="Phage_capsid"/>
</dbReference>
<feature type="domain" description="Phage capsid-like C-terminal" evidence="2">
    <location>
        <begin position="96"/>
        <end position="235"/>
    </location>
</feature>
<proteinExistence type="predicted"/>
<comment type="caution">
    <text evidence="3">The sequence shown here is derived from an EMBL/GenBank/DDBJ whole genome shotgun (WGS) entry which is preliminary data.</text>
</comment>
<protein>
    <submittedName>
        <fullName evidence="3">Phage major capsid protein</fullName>
    </submittedName>
</protein>
<accession>A0AAE3EB32</accession>
<dbReference type="Proteomes" id="UP001198182">
    <property type="component" value="Unassembled WGS sequence"/>
</dbReference>
<organism evidence="3 4">
    <name type="scientific">Hominifimenecus microfluidus</name>
    <dbReference type="NCBI Taxonomy" id="2885348"/>
    <lineage>
        <taxon>Bacteria</taxon>
        <taxon>Bacillati</taxon>
        <taxon>Bacillota</taxon>
        <taxon>Clostridia</taxon>
        <taxon>Lachnospirales</taxon>
        <taxon>Lachnospiraceae</taxon>
        <taxon>Hominifimenecus</taxon>
    </lineage>
</organism>
<dbReference type="RefSeq" id="WP_308453643.1">
    <property type="nucleotide sequence ID" value="NZ_JAJEQR010000022.1"/>
</dbReference>
<evidence type="ECO:0000313" key="4">
    <source>
        <dbReference type="Proteomes" id="UP001198182"/>
    </source>
</evidence>
<reference evidence="3" key="1">
    <citation type="submission" date="2021-10" db="EMBL/GenBank/DDBJ databases">
        <title>Anaerobic single-cell dispensing facilitates the cultivation of human gut bacteria.</title>
        <authorList>
            <person name="Afrizal A."/>
        </authorList>
    </citation>
    <scope>NUCLEOTIDE SEQUENCE</scope>
    <source>
        <strain evidence="3">CLA-AA-H215</strain>
    </source>
</reference>
<dbReference type="AlphaFoldDB" id="A0AAE3EB32"/>
<name>A0AAE3EB32_9FIRM</name>
<dbReference type="SUPFAM" id="SSF56563">
    <property type="entry name" value="Major capsid protein gp5"/>
    <property type="match status" value="1"/>
</dbReference>
<dbReference type="InterPro" id="IPR054612">
    <property type="entry name" value="Phage_capsid-like_C"/>
</dbReference>
<dbReference type="Pfam" id="PF05065">
    <property type="entry name" value="Phage_capsid"/>
    <property type="match status" value="1"/>
</dbReference>
<dbReference type="NCBIfam" id="TIGR01554">
    <property type="entry name" value="major_cap_HK97"/>
    <property type="match status" value="1"/>
</dbReference>
<dbReference type="EMBL" id="JAJEQR010000022">
    <property type="protein sequence ID" value="MCC2231123.1"/>
    <property type="molecule type" value="Genomic_DNA"/>
</dbReference>